<comment type="pathway">
    <text evidence="2">Carbohydrate biosynthesis; dTDP-L-rhamnose biosynthesis.</text>
</comment>
<dbReference type="Pfam" id="PF04321">
    <property type="entry name" value="RmlD_sub_bind"/>
    <property type="match status" value="1"/>
</dbReference>
<dbReference type="Proteomes" id="UP000177199">
    <property type="component" value="Unassembled WGS sequence"/>
</dbReference>
<protein>
    <recommendedName>
        <fullName evidence="2">dTDP-4-dehydrorhamnose reductase</fullName>
        <ecNumber evidence="2">1.1.1.133</ecNumber>
    </recommendedName>
</protein>
<evidence type="ECO:0000256" key="2">
    <source>
        <dbReference type="RuleBase" id="RU364082"/>
    </source>
</evidence>
<evidence type="ECO:0000259" key="3">
    <source>
        <dbReference type="Pfam" id="PF04321"/>
    </source>
</evidence>
<gene>
    <name evidence="4" type="ORF">A3F29_01860</name>
</gene>
<keyword evidence="2" id="KW-0560">Oxidoreductase</keyword>
<dbReference type="InterPro" id="IPR029903">
    <property type="entry name" value="RmlD-like-bd"/>
</dbReference>
<accession>A0A1F7HF00</accession>
<dbReference type="PANTHER" id="PTHR10491">
    <property type="entry name" value="DTDP-4-DEHYDRORHAMNOSE REDUCTASE"/>
    <property type="match status" value="1"/>
</dbReference>
<dbReference type="SUPFAM" id="SSF51735">
    <property type="entry name" value="NAD(P)-binding Rossmann-fold domains"/>
    <property type="match status" value="1"/>
</dbReference>
<dbReference type="AlphaFoldDB" id="A0A1F7HF00"/>
<feature type="domain" description="RmlD-like substrate binding" evidence="3">
    <location>
        <begin position="2"/>
        <end position="281"/>
    </location>
</feature>
<dbReference type="CDD" id="cd05254">
    <property type="entry name" value="dTDP_HR_like_SDR_e"/>
    <property type="match status" value="1"/>
</dbReference>
<comment type="similarity">
    <text evidence="1 2">Belongs to the dTDP-4-dehydrorhamnose reductase family.</text>
</comment>
<dbReference type="Gene3D" id="3.40.50.720">
    <property type="entry name" value="NAD(P)-binding Rossmann-like Domain"/>
    <property type="match status" value="1"/>
</dbReference>
<dbReference type="InterPro" id="IPR036291">
    <property type="entry name" value="NAD(P)-bd_dom_sf"/>
</dbReference>
<evidence type="ECO:0000313" key="4">
    <source>
        <dbReference type="EMBL" id="OGK29798.1"/>
    </source>
</evidence>
<dbReference type="GO" id="GO:0008831">
    <property type="term" value="F:dTDP-4-dehydrorhamnose reductase activity"/>
    <property type="evidence" value="ECO:0007669"/>
    <property type="project" value="UniProtKB-EC"/>
</dbReference>
<evidence type="ECO:0000256" key="1">
    <source>
        <dbReference type="ARBA" id="ARBA00010944"/>
    </source>
</evidence>
<evidence type="ECO:0000313" key="5">
    <source>
        <dbReference type="Proteomes" id="UP000177199"/>
    </source>
</evidence>
<organism evidence="4 5">
    <name type="scientific">Candidatus Roizmanbacteria bacterium RIFCSPHIGHO2_12_FULL_33_9</name>
    <dbReference type="NCBI Taxonomy" id="1802045"/>
    <lineage>
        <taxon>Bacteria</taxon>
        <taxon>Candidatus Roizmaniibacteriota</taxon>
    </lineage>
</organism>
<name>A0A1F7HF00_9BACT</name>
<proteinExistence type="inferred from homology"/>
<reference evidence="4 5" key="1">
    <citation type="journal article" date="2016" name="Nat. Commun.">
        <title>Thousands of microbial genomes shed light on interconnected biogeochemical processes in an aquifer system.</title>
        <authorList>
            <person name="Anantharaman K."/>
            <person name="Brown C.T."/>
            <person name="Hug L.A."/>
            <person name="Sharon I."/>
            <person name="Castelle C.J."/>
            <person name="Probst A.J."/>
            <person name="Thomas B.C."/>
            <person name="Singh A."/>
            <person name="Wilkins M.J."/>
            <person name="Karaoz U."/>
            <person name="Brodie E.L."/>
            <person name="Williams K.H."/>
            <person name="Hubbard S.S."/>
            <person name="Banfield J.F."/>
        </authorList>
    </citation>
    <scope>NUCLEOTIDE SEQUENCE [LARGE SCALE GENOMIC DNA]</scope>
</reference>
<dbReference type="EC" id="1.1.1.133" evidence="2"/>
<dbReference type="EMBL" id="MFZV01000057">
    <property type="protein sequence ID" value="OGK29798.1"/>
    <property type="molecule type" value="Genomic_DNA"/>
</dbReference>
<keyword evidence="2" id="KW-0521">NADP</keyword>
<dbReference type="UniPathway" id="UPA00124"/>
<sequence>MLLLGKNGQVGAQIERLSNIRGHKVFAFSKQELDITDSDKVKKKIDDIKPEIVINTAAYHVVASCEKYSQKAFAVNTLAVKNIAVLCSQIKIRLVHFSTSWVFDGNKKEPYIESDKPNPLQIYGLSKFAGEIVLLNYNPDSVIIRTCGVFGAVRGSRAKKGNFILYILNQAGLKKGLEISLEQKTSIANAEDLALATLKLLEQKVGSGIYHLANKGYCSWLELAKEIVSLKKLDLKLIPVDRKGIFQEVRVPINSSLENTKAKSLGVILPPWREALKRYLMSLP</sequence>
<dbReference type="Gene3D" id="3.90.25.10">
    <property type="entry name" value="UDP-galactose 4-epimerase, domain 1"/>
    <property type="match status" value="1"/>
</dbReference>
<dbReference type="PANTHER" id="PTHR10491:SF4">
    <property type="entry name" value="METHIONINE ADENOSYLTRANSFERASE 2 SUBUNIT BETA"/>
    <property type="match status" value="1"/>
</dbReference>
<dbReference type="NCBIfam" id="TIGR01214">
    <property type="entry name" value="rmlD"/>
    <property type="match status" value="1"/>
</dbReference>
<comment type="function">
    <text evidence="2">Catalyzes the reduction of dTDP-6-deoxy-L-lyxo-4-hexulose to yield dTDP-L-rhamnose.</text>
</comment>
<dbReference type="InterPro" id="IPR005913">
    <property type="entry name" value="dTDP_dehydrorham_reduct"/>
</dbReference>
<dbReference type="GO" id="GO:0005829">
    <property type="term" value="C:cytosol"/>
    <property type="evidence" value="ECO:0007669"/>
    <property type="project" value="TreeGrafter"/>
</dbReference>
<comment type="caution">
    <text evidence="4">The sequence shown here is derived from an EMBL/GenBank/DDBJ whole genome shotgun (WGS) entry which is preliminary data.</text>
</comment>
<dbReference type="GO" id="GO:0019305">
    <property type="term" value="P:dTDP-rhamnose biosynthetic process"/>
    <property type="evidence" value="ECO:0007669"/>
    <property type="project" value="UniProtKB-UniPathway"/>
</dbReference>